<keyword evidence="2" id="KW-0406">Ion transport</keyword>
<feature type="transmembrane region" description="Helical" evidence="3">
    <location>
        <begin position="87"/>
        <end position="104"/>
    </location>
</feature>
<keyword evidence="3" id="KW-0472">Membrane</keyword>
<dbReference type="PANTHER" id="PTHR32468">
    <property type="entry name" value="CATION/H + ANTIPORTER"/>
    <property type="match status" value="1"/>
</dbReference>
<keyword evidence="5" id="KW-1185">Reference proteome</keyword>
<feature type="transmembrane region" description="Helical" evidence="3">
    <location>
        <begin position="26"/>
        <end position="47"/>
    </location>
</feature>
<evidence type="ECO:0000256" key="2">
    <source>
        <dbReference type="ARBA" id="ARBA00023065"/>
    </source>
</evidence>
<sequence>MSAAGDRAPSQGGIFEGINPLVYNPAGLIILFIIQATIVIELTRFLYRPLDMIRAPRGVITEGIILSPSVLGRIPGFTAALFPAEGMTPFCITTNISLILYLFLEGIEFIPNPNLFYNWRTAVSITTLDLAIPFSYSIALAYSLY</sequence>
<accession>A0A9P9DPN0</accession>
<gene>
    <name evidence="4" type="ORF">EDB81DRAFT_890525</name>
</gene>
<organism evidence="4 5">
    <name type="scientific">Dactylonectria macrodidyma</name>
    <dbReference type="NCBI Taxonomy" id="307937"/>
    <lineage>
        <taxon>Eukaryota</taxon>
        <taxon>Fungi</taxon>
        <taxon>Dikarya</taxon>
        <taxon>Ascomycota</taxon>
        <taxon>Pezizomycotina</taxon>
        <taxon>Sordariomycetes</taxon>
        <taxon>Hypocreomycetidae</taxon>
        <taxon>Hypocreales</taxon>
        <taxon>Nectriaceae</taxon>
        <taxon>Dactylonectria</taxon>
    </lineage>
</organism>
<dbReference type="Proteomes" id="UP000738349">
    <property type="component" value="Unassembled WGS sequence"/>
</dbReference>
<keyword evidence="3" id="KW-0812">Transmembrane</keyword>
<dbReference type="AlphaFoldDB" id="A0A9P9DPN0"/>
<reference evidence="4" key="1">
    <citation type="journal article" date="2021" name="Nat. Commun.">
        <title>Genetic determinants of endophytism in the Arabidopsis root mycobiome.</title>
        <authorList>
            <person name="Mesny F."/>
            <person name="Miyauchi S."/>
            <person name="Thiergart T."/>
            <person name="Pickel B."/>
            <person name="Atanasova L."/>
            <person name="Karlsson M."/>
            <person name="Huettel B."/>
            <person name="Barry K.W."/>
            <person name="Haridas S."/>
            <person name="Chen C."/>
            <person name="Bauer D."/>
            <person name="Andreopoulos W."/>
            <person name="Pangilinan J."/>
            <person name="LaButti K."/>
            <person name="Riley R."/>
            <person name="Lipzen A."/>
            <person name="Clum A."/>
            <person name="Drula E."/>
            <person name="Henrissat B."/>
            <person name="Kohler A."/>
            <person name="Grigoriev I.V."/>
            <person name="Martin F.M."/>
            <person name="Hacquard S."/>
        </authorList>
    </citation>
    <scope>NUCLEOTIDE SEQUENCE</scope>
    <source>
        <strain evidence="4">MPI-CAGE-AT-0147</strain>
    </source>
</reference>
<evidence type="ECO:0000256" key="3">
    <source>
        <dbReference type="SAM" id="Phobius"/>
    </source>
</evidence>
<protein>
    <submittedName>
        <fullName evidence="4">Uncharacterized protein</fullName>
    </submittedName>
</protein>
<dbReference type="EMBL" id="JAGMUV010000022">
    <property type="protein sequence ID" value="KAH7124440.1"/>
    <property type="molecule type" value="Genomic_DNA"/>
</dbReference>
<feature type="transmembrane region" description="Helical" evidence="3">
    <location>
        <begin position="125"/>
        <end position="144"/>
    </location>
</feature>
<keyword evidence="1" id="KW-0813">Transport</keyword>
<evidence type="ECO:0000313" key="5">
    <source>
        <dbReference type="Proteomes" id="UP000738349"/>
    </source>
</evidence>
<proteinExistence type="predicted"/>
<dbReference type="InterPro" id="IPR050794">
    <property type="entry name" value="CPA2_transporter"/>
</dbReference>
<dbReference type="PANTHER" id="PTHR32468:SF0">
    <property type="entry name" value="K(+)_H(+) ANTIPORTER 1"/>
    <property type="match status" value="1"/>
</dbReference>
<name>A0A9P9DPN0_9HYPO</name>
<dbReference type="GO" id="GO:0006811">
    <property type="term" value="P:monoatomic ion transport"/>
    <property type="evidence" value="ECO:0007669"/>
    <property type="project" value="UniProtKB-KW"/>
</dbReference>
<keyword evidence="3" id="KW-1133">Transmembrane helix</keyword>
<comment type="caution">
    <text evidence="4">The sequence shown here is derived from an EMBL/GenBank/DDBJ whole genome shotgun (WGS) entry which is preliminary data.</text>
</comment>
<evidence type="ECO:0000256" key="1">
    <source>
        <dbReference type="ARBA" id="ARBA00022448"/>
    </source>
</evidence>
<dbReference type="OrthoDB" id="2687058at2759"/>
<evidence type="ECO:0000313" key="4">
    <source>
        <dbReference type="EMBL" id="KAH7124440.1"/>
    </source>
</evidence>